<protein>
    <submittedName>
        <fullName evidence="2">Phosphopantothenate--cysteine ligase</fullName>
    </submittedName>
</protein>
<dbReference type="AlphaFoldDB" id="A0A6G8ALZ7"/>
<feature type="domain" description="DNA/pantothenate metabolism flavoprotein C-terminal" evidence="1">
    <location>
        <begin position="126"/>
        <end position="237"/>
    </location>
</feature>
<gene>
    <name evidence="2" type="ORF">G7081_02440</name>
</gene>
<dbReference type="KEGG" id="vah:G7081_02440"/>
<dbReference type="InterPro" id="IPR007085">
    <property type="entry name" value="DNA/pantothenate-metab_flavo_C"/>
</dbReference>
<dbReference type="InterPro" id="IPR035929">
    <property type="entry name" value="CoaB-like_sf"/>
</dbReference>
<dbReference type="RefSeq" id="WP_166007107.1">
    <property type="nucleotide sequence ID" value="NZ_CP049886.1"/>
</dbReference>
<organism evidence="2 3">
    <name type="scientific">Vagococcus coleopterorum</name>
    <dbReference type="NCBI Taxonomy" id="2714946"/>
    <lineage>
        <taxon>Bacteria</taxon>
        <taxon>Bacillati</taxon>
        <taxon>Bacillota</taxon>
        <taxon>Bacilli</taxon>
        <taxon>Lactobacillales</taxon>
        <taxon>Enterococcaceae</taxon>
        <taxon>Vagococcus</taxon>
    </lineage>
</organism>
<keyword evidence="3" id="KW-1185">Reference proteome</keyword>
<evidence type="ECO:0000259" key="1">
    <source>
        <dbReference type="Pfam" id="PF04127"/>
    </source>
</evidence>
<dbReference type="GO" id="GO:0015937">
    <property type="term" value="P:coenzyme A biosynthetic process"/>
    <property type="evidence" value="ECO:0007669"/>
    <property type="project" value="UniProtKB-ARBA"/>
</dbReference>
<feature type="domain" description="DNA/pantothenate metabolism flavoprotein C-terminal" evidence="1">
    <location>
        <begin position="2"/>
        <end position="99"/>
    </location>
</feature>
<evidence type="ECO:0000313" key="3">
    <source>
        <dbReference type="Proteomes" id="UP000500890"/>
    </source>
</evidence>
<dbReference type="EMBL" id="CP049886">
    <property type="protein sequence ID" value="QIL46026.1"/>
    <property type="molecule type" value="Genomic_DNA"/>
</dbReference>
<dbReference type="Gene3D" id="3.40.50.10300">
    <property type="entry name" value="CoaB-like"/>
    <property type="match status" value="1"/>
</dbReference>
<dbReference type="Pfam" id="PF04127">
    <property type="entry name" value="DFP"/>
    <property type="match status" value="2"/>
</dbReference>
<dbReference type="Proteomes" id="UP000500890">
    <property type="component" value="Chromosome"/>
</dbReference>
<sequence>MKVIVTAGGTTEKIDDVRGINNFSTGRLGSLIADEFASSGITEVIYIHGLHAHMPDNSAVRSIGVESARDLAYQLEKLIKVERISVVVHSMAVSDYFANGVITDEQVDEYIQKKNPTTSSFWRLFSKNETKGKKMSSSSEDIIVRLSKNPKIISKIKLWDPNVLLVGFKLLVNVKKEELLSVAKKTLSKNDCQFVLANDKSLISGDNHQAILLNSEGIVEEYKTKQAIAQGIVKAVLKEKEK</sequence>
<accession>A0A6G8ALZ7</accession>
<evidence type="ECO:0000313" key="2">
    <source>
        <dbReference type="EMBL" id="QIL46026.1"/>
    </source>
</evidence>
<dbReference type="SUPFAM" id="SSF102645">
    <property type="entry name" value="CoaB-like"/>
    <property type="match status" value="1"/>
</dbReference>
<proteinExistence type="predicted"/>
<dbReference type="GO" id="GO:0016874">
    <property type="term" value="F:ligase activity"/>
    <property type="evidence" value="ECO:0007669"/>
    <property type="project" value="UniProtKB-KW"/>
</dbReference>
<keyword evidence="2" id="KW-0436">Ligase</keyword>
<reference evidence="2 3" key="1">
    <citation type="submission" date="2020-03" db="EMBL/GenBank/DDBJ databases">
        <title>Vagococcus sp. nov., isolated from beetles.</title>
        <authorList>
            <person name="Hyun D.-W."/>
            <person name="Bae J.-W."/>
        </authorList>
    </citation>
    <scope>NUCLEOTIDE SEQUENCE [LARGE SCALE GENOMIC DNA]</scope>
    <source>
        <strain evidence="2 3">HDW17A</strain>
    </source>
</reference>
<name>A0A6G8ALZ7_9ENTE</name>